<dbReference type="Proteomes" id="UP000271241">
    <property type="component" value="Unassembled WGS sequence"/>
</dbReference>
<dbReference type="STRING" id="78915.A0A4P9XKG6"/>
<dbReference type="PROSITE" id="PS50003">
    <property type="entry name" value="PH_DOMAIN"/>
    <property type="match status" value="1"/>
</dbReference>
<dbReference type="SMART" id="SM00233">
    <property type="entry name" value="PH"/>
    <property type="match status" value="1"/>
</dbReference>
<dbReference type="PROSITE" id="PS50004">
    <property type="entry name" value="C2"/>
    <property type="match status" value="1"/>
</dbReference>
<dbReference type="PROSITE" id="PS50010">
    <property type="entry name" value="DH_2"/>
    <property type="match status" value="1"/>
</dbReference>
<dbReference type="CDD" id="cd00030">
    <property type="entry name" value="C2"/>
    <property type="match status" value="1"/>
</dbReference>
<proteinExistence type="predicted"/>
<dbReference type="OrthoDB" id="1716625at2759"/>
<dbReference type="InterPro" id="IPR011993">
    <property type="entry name" value="PH-like_dom_sf"/>
</dbReference>
<evidence type="ECO:0000313" key="11">
    <source>
        <dbReference type="EMBL" id="RKP06297.1"/>
    </source>
</evidence>
<dbReference type="InterPro" id="IPR035899">
    <property type="entry name" value="DBL_dom_sf"/>
</dbReference>
<evidence type="ECO:0000256" key="7">
    <source>
        <dbReference type="SAM" id="MobiDB-lite"/>
    </source>
</evidence>
<dbReference type="SMART" id="SM00325">
    <property type="entry name" value="RhoGEF"/>
    <property type="match status" value="1"/>
</dbReference>
<feature type="domain" description="PH" evidence="8">
    <location>
        <begin position="264"/>
        <end position="364"/>
    </location>
</feature>
<keyword evidence="12" id="KW-1185">Reference proteome</keyword>
<dbReference type="GO" id="GO:0005085">
    <property type="term" value="F:guanyl-nucleotide exchange factor activity"/>
    <property type="evidence" value="ECO:0007669"/>
    <property type="project" value="InterPro"/>
</dbReference>
<evidence type="ECO:0000259" key="9">
    <source>
        <dbReference type="PROSITE" id="PS50004"/>
    </source>
</evidence>
<evidence type="ECO:0000256" key="4">
    <source>
        <dbReference type="ARBA" id="ARBA00023018"/>
    </source>
</evidence>
<dbReference type="CDD" id="cd00160">
    <property type="entry name" value="RhoGEF"/>
    <property type="match status" value="1"/>
</dbReference>
<dbReference type="InterPro" id="IPR000008">
    <property type="entry name" value="C2_dom"/>
</dbReference>
<dbReference type="PANTHER" id="PTHR46006:SF6">
    <property type="entry name" value="INTERSECTIN-2 ISOFORM X1"/>
    <property type="match status" value="1"/>
</dbReference>
<dbReference type="SUPFAM" id="SSF48065">
    <property type="entry name" value="DBL homology domain (DH-domain)"/>
    <property type="match status" value="1"/>
</dbReference>
<feature type="domain" description="DH" evidence="10">
    <location>
        <begin position="43"/>
        <end position="225"/>
    </location>
</feature>
<dbReference type="Pfam" id="PF00168">
    <property type="entry name" value="C2"/>
    <property type="match status" value="1"/>
</dbReference>
<dbReference type="Gene3D" id="1.20.900.10">
    <property type="entry name" value="Dbl homology (DH) domain"/>
    <property type="match status" value="1"/>
</dbReference>
<evidence type="ECO:0000256" key="5">
    <source>
        <dbReference type="ARBA" id="ARBA00023273"/>
    </source>
</evidence>
<dbReference type="GO" id="GO:0035025">
    <property type="term" value="P:positive regulation of Rho protein signal transduction"/>
    <property type="evidence" value="ECO:0007669"/>
    <property type="project" value="TreeGrafter"/>
</dbReference>
<feature type="region of interest" description="Disordered" evidence="7">
    <location>
        <begin position="482"/>
        <end position="542"/>
    </location>
</feature>
<reference evidence="12" key="1">
    <citation type="journal article" date="2018" name="Nat. Microbiol.">
        <title>Leveraging single-cell genomics to expand the fungal tree of life.</title>
        <authorList>
            <person name="Ahrendt S.R."/>
            <person name="Quandt C.A."/>
            <person name="Ciobanu D."/>
            <person name="Clum A."/>
            <person name="Salamov A."/>
            <person name="Andreopoulos B."/>
            <person name="Cheng J.F."/>
            <person name="Woyke T."/>
            <person name="Pelin A."/>
            <person name="Henrissat B."/>
            <person name="Reynolds N.K."/>
            <person name="Benny G.L."/>
            <person name="Smith M.E."/>
            <person name="James T.Y."/>
            <person name="Grigoriev I.V."/>
        </authorList>
    </citation>
    <scope>NUCLEOTIDE SEQUENCE [LARGE SCALE GENOMIC DNA]</scope>
    <source>
        <strain evidence="12">RSA 1356</strain>
    </source>
</reference>
<dbReference type="Gene3D" id="2.30.29.30">
    <property type="entry name" value="Pleckstrin-homology domain (PH domain)/Phosphotyrosine-binding domain (PTB)"/>
    <property type="match status" value="1"/>
</dbReference>
<keyword evidence="3" id="KW-0963">Cytoplasm</keyword>
<evidence type="ECO:0000256" key="2">
    <source>
        <dbReference type="ARBA" id="ARBA00004496"/>
    </source>
</evidence>
<dbReference type="InterPro" id="IPR001849">
    <property type="entry name" value="PH_domain"/>
</dbReference>
<keyword evidence="4" id="KW-0770">Synapse</keyword>
<protein>
    <submittedName>
        <fullName evidence="11">Dbl homology domain-containing protein</fullName>
    </submittedName>
</protein>
<dbReference type="GO" id="GO:0035556">
    <property type="term" value="P:intracellular signal transduction"/>
    <property type="evidence" value="ECO:0007669"/>
    <property type="project" value="InterPro"/>
</dbReference>
<sequence>MQLMQLMAMRPAEATPRTPAKGGSWATMVDRDVFLRASETERRRQEAIYELIATEEVYAADVDAVDQVFRKPIKKLIGRNEIDAVFGNWETIRRTTDRFMHSLRKRQWQGRFHVATIGDLFVEQMPMLECYISYCANQMDATTRLRALRETDPRLNHWLQRRQADSRCRNLDLASFLLQPMQRVTRYALLLRQIAGHTPVKHADYDSIRKAVDLAEDLLRRTNEAARDRADFTRLKEIAASLIMDSSAQQLDLTGCTRFLGQRRFVMEGVWIKGRQGRRLHAFLFTDLLLLCEAARSQPGMFKPYLDPISLSELEVRDTNGTRSLLRLEDVTFQIVHRKRSLTAKLENASVKRKWVQTLRECIARYRQAEHASEGGWLHAAKTRSFGQQAASVYCSVSLNQRQTYRTAVVTSSADASLVCWEQAFLFTITDLDDALRVAIYTYDRFSSDACLGYCEIDLRFLEFLDERGDERVVLRLQHGRPQTAPAPAAGPALGQAYSATPALPHSVPTPASEEAGTSANDAEPKQAPPAVVLALSYRKGP</sequence>
<dbReference type="PROSITE" id="PS00741">
    <property type="entry name" value="DH_1"/>
    <property type="match status" value="1"/>
</dbReference>
<accession>A0A4P9XKG6</accession>
<evidence type="ECO:0000256" key="1">
    <source>
        <dbReference type="ARBA" id="ARBA00004316"/>
    </source>
</evidence>
<evidence type="ECO:0000313" key="12">
    <source>
        <dbReference type="Proteomes" id="UP000271241"/>
    </source>
</evidence>
<dbReference type="AlphaFoldDB" id="A0A4P9XKG6"/>
<dbReference type="Pfam" id="PF00621">
    <property type="entry name" value="RhoGEF"/>
    <property type="match status" value="1"/>
</dbReference>
<dbReference type="PANTHER" id="PTHR46006">
    <property type="entry name" value="RHO GUANINE NUCLEOTIDE EXCHANGE FACTOR AT 64C, ISOFORM A"/>
    <property type="match status" value="1"/>
</dbReference>
<comment type="subcellular location">
    <subcellularLocation>
        <location evidence="1">Cell projection</location>
    </subcellularLocation>
    <subcellularLocation>
        <location evidence="2">Cytoplasm</location>
    </subcellularLocation>
    <subcellularLocation>
        <location evidence="6">Synapse</location>
    </subcellularLocation>
</comment>
<evidence type="ECO:0000256" key="6">
    <source>
        <dbReference type="ARBA" id="ARBA00034103"/>
    </source>
</evidence>
<gene>
    <name evidence="11" type="ORF">THASP1DRAFT_31885</name>
</gene>
<evidence type="ECO:0000259" key="10">
    <source>
        <dbReference type="PROSITE" id="PS50010"/>
    </source>
</evidence>
<name>A0A4P9XKG6_9FUNG</name>
<dbReference type="GO" id="GO:0042995">
    <property type="term" value="C:cell projection"/>
    <property type="evidence" value="ECO:0007669"/>
    <property type="project" value="UniProtKB-SubCell"/>
</dbReference>
<evidence type="ECO:0000259" key="8">
    <source>
        <dbReference type="PROSITE" id="PS50003"/>
    </source>
</evidence>
<dbReference type="Gene3D" id="2.60.40.150">
    <property type="entry name" value="C2 domain"/>
    <property type="match status" value="1"/>
</dbReference>
<organism evidence="11 12">
    <name type="scientific">Thamnocephalis sphaerospora</name>
    <dbReference type="NCBI Taxonomy" id="78915"/>
    <lineage>
        <taxon>Eukaryota</taxon>
        <taxon>Fungi</taxon>
        <taxon>Fungi incertae sedis</taxon>
        <taxon>Zoopagomycota</taxon>
        <taxon>Zoopagomycotina</taxon>
        <taxon>Zoopagomycetes</taxon>
        <taxon>Zoopagales</taxon>
        <taxon>Sigmoideomycetaceae</taxon>
        <taxon>Thamnocephalis</taxon>
    </lineage>
</organism>
<feature type="compositionally biased region" description="Low complexity" evidence="7">
    <location>
        <begin position="482"/>
        <end position="497"/>
    </location>
</feature>
<dbReference type="SUPFAM" id="SSF49562">
    <property type="entry name" value="C2 domain (Calcium/lipid-binding domain, CaLB)"/>
    <property type="match status" value="1"/>
</dbReference>
<dbReference type="EMBL" id="KZ992913">
    <property type="protein sequence ID" value="RKP06297.1"/>
    <property type="molecule type" value="Genomic_DNA"/>
</dbReference>
<feature type="domain" description="C2" evidence="9">
    <location>
        <begin position="355"/>
        <end position="473"/>
    </location>
</feature>
<dbReference type="InterPro" id="IPR035892">
    <property type="entry name" value="C2_domain_sf"/>
</dbReference>
<dbReference type="GO" id="GO:0005737">
    <property type="term" value="C:cytoplasm"/>
    <property type="evidence" value="ECO:0007669"/>
    <property type="project" value="UniProtKB-SubCell"/>
</dbReference>
<dbReference type="InterPro" id="IPR001331">
    <property type="entry name" value="GDS_CDC24_CS"/>
</dbReference>
<dbReference type="InterPro" id="IPR000219">
    <property type="entry name" value="DH_dom"/>
</dbReference>
<keyword evidence="5" id="KW-0966">Cell projection</keyword>
<dbReference type="SUPFAM" id="SSF50729">
    <property type="entry name" value="PH domain-like"/>
    <property type="match status" value="1"/>
</dbReference>
<dbReference type="Pfam" id="PF16652">
    <property type="entry name" value="PH_13"/>
    <property type="match status" value="1"/>
</dbReference>
<evidence type="ECO:0000256" key="3">
    <source>
        <dbReference type="ARBA" id="ARBA00022490"/>
    </source>
</evidence>
<dbReference type="InterPro" id="IPR051480">
    <property type="entry name" value="Endocytic_GEF_Adapter"/>
</dbReference>